<reference evidence="3" key="1">
    <citation type="submission" date="2015-12" db="EMBL/GenBank/DDBJ databases">
        <title>Complete genome sequence of Pandoraea norimbergensis DSM 11628.</title>
        <authorList>
            <person name="Ee R."/>
            <person name="Lim Y.-L."/>
            <person name="Yong D."/>
            <person name="Yin W.-F."/>
            <person name="Chan K.-G."/>
        </authorList>
    </citation>
    <scope>NUCLEOTIDE SEQUENCE [LARGE SCALE GENOMIC DNA]</scope>
    <source>
        <strain evidence="3">DSM 11628</strain>
    </source>
</reference>
<dbReference type="InterPro" id="IPR023387">
    <property type="entry name" value="DUF1653-like_dom"/>
</dbReference>
<dbReference type="Proteomes" id="UP000060277">
    <property type="component" value="Chromosome"/>
</dbReference>
<name>A0ABM5WIJ9_9BURK</name>
<dbReference type="Gene3D" id="2.30.30.320">
    <property type="entry name" value="DUF1653-like domain"/>
    <property type="match status" value="1"/>
</dbReference>
<feature type="domain" description="DUF1653" evidence="1">
    <location>
        <begin position="22"/>
        <end position="84"/>
    </location>
</feature>
<dbReference type="Pfam" id="PF07866">
    <property type="entry name" value="DUF1653"/>
    <property type="match status" value="1"/>
</dbReference>
<evidence type="ECO:0000313" key="3">
    <source>
        <dbReference type="Proteomes" id="UP000060277"/>
    </source>
</evidence>
<accession>A0ABM5WIJ9</accession>
<organism evidence="2 3">
    <name type="scientific">Pandoraea norimbergensis</name>
    <dbReference type="NCBI Taxonomy" id="93219"/>
    <lineage>
        <taxon>Bacteria</taxon>
        <taxon>Pseudomonadati</taxon>
        <taxon>Pseudomonadota</taxon>
        <taxon>Betaproteobacteria</taxon>
        <taxon>Burkholderiales</taxon>
        <taxon>Burkholderiaceae</taxon>
        <taxon>Pandoraea</taxon>
    </lineage>
</organism>
<sequence length="92" mass="10447">MFPNSPAPSAESTPEIEAFRPGVYRHYKGNYYLALGIARADETDEPVVVYTRLYPREGLPMSTRLLRIWNEPVTMDDAPVARFTYVGHTSPE</sequence>
<dbReference type="RefSeq" id="WP_058376943.1">
    <property type="nucleotide sequence ID" value="NZ_CP013480.3"/>
</dbReference>
<keyword evidence="3" id="KW-1185">Reference proteome</keyword>
<evidence type="ECO:0000259" key="1">
    <source>
        <dbReference type="Pfam" id="PF07866"/>
    </source>
</evidence>
<gene>
    <name evidence="2" type="ORF">AT302_09880</name>
</gene>
<dbReference type="InterPro" id="IPR037135">
    <property type="entry name" value="DUF1653-like_dom_sf"/>
</dbReference>
<dbReference type="EMBL" id="CP013480">
    <property type="protein sequence ID" value="ALS60024.1"/>
    <property type="molecule type" value="Genomic_DNA"/>
</dbReference>
<protein>
    <recommendedName>
        <fullName evidence="1">DUF1653 domain-containing protein</fullName>
    </recommendedName>
</protein>
<evidence type="ECO:0000313" key="2">
    <source>
        <dbReference type="EMBL" id="ALS60024.1"/>
    </source>
</evidence>
<proteinExistence type="predicted"/>